<keyword evidence="6" id="KW-0862">Zinc</keyword>
<evidence type="ECO:0000256" key="5">
    <source>
        <dbReference type="ARBA" id="ARBA00022801"/>
    </source>
</evidence>
<dbReference type="Pfam" id="PF08532">
    <property type="entry name" value="Glyco_hydro_42M"/>
    <property type="match status" value="1"/>
</dbReference>
<proteinExistence type="inferred from homology"/>
<comment type="similarity">
    <text evidence="2 8">Belongs to the glycosyl hydrolase 42 family.</text>
</comment>
<dbReference type="SUPFAM" id="SSF51445">
    <property type="entry name" value="(Trans)glycosidases"/>
    <property type="match status" value="1"/>
</dbReference>
<evidence type="ECO:0000256" key="4">
    <source>
        <dbReference type="ARBA" id="ARBA00022723"/>
    </source>
</evidence>
<comment type="caution">
    <text evidence="13">The sequence shown here is derived from an EMBL/GenBank/DDBJ whole genome shotgun (WGS) entry which is preliminary data.</text>
</comment>
<dbReference type="PANTHER" id="PTHR36447:SF2">
    <property type="entry name" value="BETA-GALACTOSIDASE YESZ"/>
    <property type="match status" value="1"/>
</dbReference>
<accession>A0A7X2V750</accession>
<dbReference type="InterPro" id="IPR003476">
    <property type="entry name" value="Glyco_hydro_42"/>
</dbReference>
<dbReference type="Gene3D" id="2.60.40.1180">
    <property type="entry name" value="Golgi alpha-mannosidase II"/>
    <property type="match status" value="1"/>
</dbReference>
<feature type="active site" description="Proton donor" evidence="9">
    <location>
        <position position="142"/>
    </location>
</feature>
<dbReference type="Gene3D" id="3.20.20.80">
    <property type="entry name" value="Glycosidases"/>
    <property type="match status" value="1"/>
</dbReference>
<dbReference type="Pfam" id="PF02449">
    <property type="entry name" value="Glyco_hydro_42"/>
    <property type="match status" value="1"/>
</dbReference>
<keyword evidence="14" id="KW-1185">Reference proteome</keyword>
<comment type="catalytic activity">
    <reaction evidence="1 8">
        <text>Hydrolysis of terminal non-reducing beta-D-galactose residues in beta-D-galactosides.</text>
        <dbReference type="EC" id="3.2.1.23"/>
    </reaction>
</comment>
<evidence type="ECO:0000256" key="3">
    <source>
        <dbReference type="ARBA" id="ARBA00012756"/>
    </source>
</evidence>
<feature type="active site" description="Nucleophile" evidence="9">
    <location>
        <position position="303"/>
    </location>
</feature>
<feature type="binding site" evidence="10">
    <location>
        <position position="311"/>
    </location>
    <ligand>
        <name>substrate</name>
    </ligand>
</feature>
<reference evidence="13 14" key="1">
    <citation type="journal article" date="2017" name="Int. J. Syst. Evol. Microbiol.">
        <title>Bacillus mangrovi sp. nov., isolated from a sediment sample from a mangrove forest.</title>
        <authorList>
            <person name="Gupta V."/>
            <person name="Singh P.K."/>
            <person name="Korpole S."/>
            <person name="Tanuku N.R.S."/>
            <person name="Pinnaka A.K."/>
        </authorList>
    </citation>
    <scope>NUCLEOTIDE SEQUENCE [LARGE SCALE GENOMIC DNA]</scope>
    <source>
        <strain evidence="13 14">KCTC 33872</strain>
    </source>
</reference>
<dbReference type="EMBL" id="WMIB01000033">
    <property type="protein sequence ID" value="MTH55603.1"/>
    <property type="molecule type" value="Genomic_DNA"/>
</dbReference>
<dbReference type="GO" id="GO:0009341">
    <property type="term" value="C:beta-galactosidase complex"/>
    <property type="evidence" value="ECO:0007669"/>
    <property type="project" value="InterPro"/>
</dbReference>
<dbReference type="Proteomes" id="UP000434639">
    <property type="component" value="Unassembled WGS sequence"/>
</dbReference>
<name>A0A7X2V750_9BACI</name>
<dbReference type="InterPro" id="IPR029062">
    <property type="entry name" value="Class_I_gatase-like"/>
</dbReference>
<evidence type="ECO:0000259" key="11">
    <source>
        <dbReference type="Pfam" id="PF02449"/>
    </source>
</evidence>
<evidence type="ECO:0000256" key="1">
    <source>
        <dbReference type="ARBA" id="ARBA00001412"/>
    </source>
</evidence>
<keyword evidence="4" id="KW-0479">Metal-binding</keyword>
<protein>
    <recommendedName>
        <fullName evidence="3 8">Beta-galactosidase</fullName>
        <shortName evidence="8">Beta-gal</shortName>
        <ecNumber evidence="3 8">3.2.1.23</ecNumber>
    </recommendedName>
</protein>
<dbReference type="InterPro" id="IPR017853">
    <property type="entry name" value="GH"/>
</dbReference>
<gene>
    <name evidence="13" type="ORF">GKZ89_19600</name>
</gene>
<dbReference type="GO" id="GO:0046872">
    <property type="term" value="F:metal ion binding"/>
    <property type="evidence" value="ECO:0007669"/>
    <property type="project" value="UniProtKB-KW"/>
</dbReference>
<dbReference type="InterPro" id="IPR013738">
    <property type="entry name" value="Beta_galactosidase_Trimer"/>
</dbReference>
<keyword evidence="7 8" id="KW-0326">Glycosidase</keyword>
<evidence type="ECO:0000313" key="13">
    <source>
        <dbReference type="EMBL" id="MTH55603.1"/>
    </source>
</evidence>
<dbReference type="OrthoDB" id="9800974at2"/>
<feature type="domain" description="Beta-galactosidase trimerisation" evidence="12">
    <location>
        <begin position="392"/>
        <end position="601"/>
    </location>
</feature>
<feature type="binding site" evidence="10">
    <location>
        <position position="141"/>
    </location>
    <ligand>
        <name>substrate</name>
    </ligand>
</feature>
<evidence type="ECO:0000256" key="2">
    <source>
        <dbReference type="ARBA" id="ARBA00005940"/>
    </source>
</evidence>
<evidence type="ECO:0000256" key="8">
    <source>
        <dbReference type="PIRNR" id="PIRNR001084"/>
    </source>
</evidence>
<dbReference type="AlphaFoldDB" id="A0A7X2V750"/>
<keyword evidence="5 8" id="KW-0378">Hydrolase</keyword>
<evidence type="ECO:0000256" key="9">
    <source>
        <dbReference type="PIRSR" id="PIRSR001084-1"/>
    </source>
</evidence>
<feature type="domain" description="Glycoside hydrolase family 42 N-terminal" evidence="11">
    <location>
        <begin position="6"/>
        <end position="379"/>
    </location>
</feature>
<feature type="binding site" evidence="10">
    <location>
        <position position="103"/>
    </location>
    <ligand>
        <name>substrate</name>
    </ligand>
</feature>
<evidence type="ECO:0000256" key="7">
    <source>
        <dbReference type="ARBA" id="ARBA00023295"/>
    </source>
</evidence>
<dbReference type="GO" id="GO:0004565">
    <property type="term" value="F:beta-galactosidase activity"/>
    <property type="evidence" value="ECO:0007669"/>
    <property type="project" value="UniProtKB-EC"/>
</dbReference>
<dbReference type="PIRSF" id="PIRSF001084">
    <property type="entry name" value="B-galactosidase"/>
    <property type="match status" value="1"/>
</dbReference>
<dbReference type="InterPro" id="IPR013780">
    <property type="entry name" value="Glyco_hydro_b"/>
</dbReference>
<evidence type="ECO:0000256" key="10">
    <source>
        <dbReference type="PIRSR" id="PIRSR001084-2"/>
    </source>
</evidence>
<dbReference type="Gene3D" id="3.40.50.880">
    <property type="match status" value="1"/>
</dbReference>
<organism evidence="13 14">
    <name type="scientific">Metabacillus mangrovi</name>
    <dbReference type="NCBI Taxonomy" id="1491830"/>
    <lineage>
        <taxon>Bacteria</taxon>
        <taxon>Bacillati</taxon>
        <taxon>Bacillota</taxon>
        <taxon>Bacilli</taxon>
        <taxon>Bacillales</taxon>
        <taxon>Bacillaceae</taxon>
        <taxon>Metabacillus</taxon>
    </lineage>
</organism>
<evidence type="ECO:0000256" key="6">
    <source>
        <dbReference type="ARBA" id="ARBA00022833"/>
    </source>
</evidence>
<sequence>MYIGVDYYPEQWPESRWPEDVRLMKELGVNVVRLAEFGWQLMEPQEGKYDFSLYDRAIKLLTENGIKIVLGTPTATPPAWLIQKHPEILPTDENGVQISFGARRHYTVNSKVFREYTKKIVTEMASHYGQHPDIIGWQTDNEYGHEKSDRSYGEEDREAFQVWLQKKYGSLEQLNKEWGTVFWSQTYTDWAQIPVPRKVYQEHNPSMLLDFDRFCADAYTSYNRLQTDCLRANIRSGQFLTHNFVYTDQAINQWDMSEDLDYVAYDNYPVWGGLAEPVSPSAIAHQHDLCRGTKNGKGYWVMEELSGAQGWSKIGYLPRPGHIKLWTYQAISRGAEAIVYFRWRAAQFGTEEFCHGILDHDGIPKRKYNEVKEVISSLKVHGDDWIASKFEAQAGVYYDPENAWAWNIQPQSSAFSHRAELLRHYAPAHKLNVATDAVNSRSDLSAYKAVIVPIYFLESPEFTEKLKAYAQNGGTVVFSYRSGVKKPNNFVTGATLPGELTEMTGIRINEYESLQTGQSNSTAGTAGSLKGLESSAEVWCDLIEPVTAEVLAEYRNCFYEGTAAVTKNQYGKGTVYYIGTALEEELLTALYKEIFAEAGIETVETEEGVEAVRRGLFLSIMNHTVGRSASVTLPEGEWMDCASGQTVQKTLQLDALGAVLLKKSK</sequence>
<evidence type="ECO:0000259" key="12">
    <source>
        <dbReference type="Pfam" id="PF08532"/>
    </source>
</evidence>
<evidence type="ECO:0000313" key="14">
    <source>
        <dbReference type="Proteomes" id="UP000434639"/>
    </source>
</evidence>
<dbReference type="EC" id="3.2.1.23" evidence="3 8"/>
<dbReference type="CDD" id="cd03143">
    <property type="entry name" value="A4_beta-galactosidase_middle_domain"/>
    <property type="match status" value="1"/>
</dbReference>
<dbReference type="InterPro" id="IPR013529">
    <property type="entry name" value="Glyco_hydro_42_N"/>
</dbReference>
<dbReference type="GO" id="GO:0005975">
    <property type="term" value="P:carbohydrate metabolic process"/>
    <property type="evidence" value="ECO:0007669"/>
    <property type="project" value="InterPro"/>
</dbReference>
<dbReference type="RefSeq" id="WP_155114099.1">
    <property type="nucleotide sequence ID" value="NZ_WMIB01000033.1"/>
</dbReference>
<dbReference type="PANTHER" id="PTHR36447">
    <property type="entry name" value="BETA-GALACTOSIDASE GANA"/>
    <property type="match status" value="1"/>
</dbReference>
<dbReference type="SUPFAM" id="SSF52317">
    <property type="entry name" value="Class I glutamine amidotransferase-like"/>
    <property type="match status" value="1"/>
</dbReference>